<evidence type="ECO:0000256" key="5">
    <source>
        <dbReference type="SAM" id="Phobius"/>
    </source>
</evidence>
<evidence type="ECO:0000256" key="3">
    <source>
        <dbReference type="ARBA" id="ARBA00022989"/>
    </source>
</evidence>
<dbReference type="InterPro" id="IPR052486">
    <property type="entry name" value="PHO1"/>
</dbReference>
<evidence type="ECO:0000256" key="2">
    <source>
        <dbReference type="ARBA" id="ARBA00022692"/>
    </source>
</evidence>
<feature type="transmembrane region" description="Helical" evidence="5">
    <location>
        <begin position="47"/>
        <end position="71"/>
    </location>
</feature>
<name>A0A7J6EPF3_CANSA</name>
<evidence type="ECO:0000313" key="8">
    <source>
        <dbReference type="Proteomes" id="UP000525078"/>
    </source>
</evidence>
<evidence type="ECO:0000256" key="1">
    <source>
        <dbReference type="ARBA" id="ARBA00004141"/>
    </source>
</evidence>
<dbReference type="GO" id="GO:0016020">
    <property type="term" value="C:membrane"/>
    <property type="evidence" value="ECO:0007669"/>
    <property type="project" value="UniProtKB-SubCell"/>
</dbReference>
<accession>A0A7J6EPF3</accession>
<protein>
    <recommendedName>
        <fullName evidence="6">EXS domain-containing protein</fullName>
    </recommendedName>
</protein>
<evidence type="ECO:0000259" key="6">
    <source>
        <dbReference type="Pfam" id="PF03124"/>
    </source>
</evidence>
<dbReference type="GO" id="GO:0016036">
    <property type="term" value="P:cellular response to phosphate starvation"/>
    <property type="evidence" value="ECO:0007669"/>
    <property type="project" value="InterPro"/>
</dbReference>
<gene>
    <name evidence="7" type="ORF">F8388_020569</name>
</gene>
<dbReference type="AlphaFoldDB" id="A0A7J6EPF3"/>
<dbReference type="EMBL" id="JAATIP010000206">
    <property type="protein sequence ID" value="KAF4360278.1"/>
    <property type="molecule type" value="Genomic_DNA"/>
</dbReference>
<dbReference type="PANTHER" id="PTHR48477:SF1">
    <property type="entry name" value="PHOSPHATE TRANSPORTER PHO1"/>
    <property type="match status" value="1"/>
</dbReference>
<sequence length="98" mass="11479">MKHTDVEEEELDRQWEMLPLHFVCACGCARRWFDECDPTHLANMGEYVSSIVVARAIVLVTHVVATIYQLYWDFVKDLGLLNSKLRNAWLRDDLILKN</sequence>
<keyword evidence="3 5" id="KW-1133">Transmembrane helix</keyword>
<comment type="caution">
    <text evidence="7">The sequence shown here is derived from an EMBL/GenBank/DDBJ whole genome shotgun (WGS) entry which is preliminary data.</text>
</comment>
<dbReference type="Proteomes" id="UP000525078">
    <property type="component" value="Unassembled WGS sequence"/>
</dbReference>
<keyword evidence="2 5" id="KW-0812">Transmembrane</keyword>
<organism evidence="7 8">
    <name type="scientific">Cannabis sativa</name>
    <name type="common">Hemp</name>
    <name type="synonym">Marijuana</name>
    <dbReference type="NCBI Taxonomy" id="3483"/>
    <lineage>
        <taxon>Eukaryota</taxon>
        <taxon>Viridiplantae</taxon>
        <taxon>Streptophyta</taxon>
        <taxon>Embryophyta</taxon>
        <taxon>Tracheophyta</taxon>
        <taxon>Spermatophyta</taxon>
        <taxon>Magnoliopsida</taxon>
        <taxon>eudicotyledons</taxon>
        <taxon>Gunneridae</taxon>
        <taxon>Pentapetalae</taxon>
        <taxon>rosids</taxon>
        <taxon>fabids</taxon>
        <taxon>Rosales</taxon>
        <taxon>Cannabaceae</taxon>
        <taxon>Cannabis</taxon>
    </lineage>
</organism>
<evidence type="ECO:0000313" key="7">
    <source>
        <dbReference type="EMBL" id="KAF4360278.1"/>
    </source>
</evidence>
<proteinExistence type="predicted"/>
<reference evidence="7 8" key="1">
    <citation type="journal article" date="2020" name="bioRxiv">
        <title>Sequence and annotation of 42 cannabis genomes reveals extensive copy number variation in cannabinoid synthesis and pathogen resistance genes.</title>
        <authorList>
            <person name="Mckernan K.J."/>
            <person name="Helbert Y."/>
            <person name="Kane L.T."/>
            <person name="Ebling H."/>
            <person name="Zhang L."/>
            <person name="Liu B."/>
            <person name="Eaton Z."/>
            <person name="Mclaughlin S."/>
            <person name="Kingan S."/>
            <person name="Baybayan P."/>
            <person name="Concepcion G."/>
            <person name="Jordan M."/>
            <person name="Riva A."/>
            <person name="Barbazuk W."/>
            <person name="Harkins T."/>
        </authorList>
    </citation>
    <scope>NUCLEOTIDE SEQUENCE [LARGE SCALE GENOMIC DNA]</scope>
    <source>
        <strain evidence="8">cv. Jamaican Lion 4</strain>
        <tissue evidence="7">Leaf</tissue>
    </source>
</reference>
<keyword evidence="4 5" id="KW-0472">Membrane</keyword>
<dbReference type="InterPro" id="IPR004342">
    <property type="entry name" value="EXS_C"/>
</dbReference>
<dbReference type="Pfam" id="PF03124">
    <property type="entry name" value="EXS"/>
    <property type="match status" value="1"/>
</dbReference>
<evidence type="ECO:0000256" key="4">
    <source>
        <dbReference type="ARBA" id="ARBA00023136"/>
    </source>
</evidence>
<dbReference type="PANTHER" id="PTHR48477">
    <property type="entry name" value="PHOSPHATE TRANSPORTER PHO1"/>
    <property type="match status" value="1"/>
</dbReference>
<comment type="subcellular location">
    <subcellularLocation>
        <location evidence="1">Membrane</location>
        <topology evidence="1">Multi-pass membrane protein</topology>
    </subcellularLocation>
</comment>
<feature type="domain" description="EXS" evidence="6">
    <location>
        <begin position="55"/>
        <end position="98"/>
    </location>
</feature>